<dbReference type="Proteomes" id="UP000770785">
    <property type="component" value="Unassembled WGS sequence"/>
</dbReference>
<gene>
    <name evidence="2" type="ORF">GGR27_000061</name>
</gene>
<name>A0ABX0X5V7_9BACT</name>
<reference evidence="2 3" key="1">
    <citation type="submission" date="2020-03" db="EMBL/GenBank/DDBJ databases">
        <title>Genomic Encyclopedia of Type Strains, Phase IV (KMG-IV): sequencing the most valuable type-strain genomes for metagenomic binning, comparative biology and taxonomic classification.</title>
        <authorList>
            <person name="Goeker M."/>
        </authorList>
    </citation>
    <scope>NUCLEOTIDE SEQUENCE [LARGE SCALE GENOMIC DNA]</scope>
    <source>
        <strain evidence="2 3">DSM 105096</strain>
    </source>
</reference>
<feature type="chain" id="PRO_5046325113" description="Outer membrane protein beta-barrel domain-containing protein" evidence="1">
    <location>
        <begin position="21"/>
        <end position="268"/>
    </location>
</feature>
<sequence length="268" mass="30073">MIRILAPLFTLLLLSSVATAQQRLPGNQNIYGAAGRGVIYDKELTFNLALLAPRNVEFSVRSGKLVSFDKMKYWSLGLGNIRHSRERKINPEDFNPNTKRISRSYTYGKENQLYALRFAFGTRKYLSEKARNRGVAVGYSYEFGPTLGILKPYFLEAKLSDGQFSTVDIRHTGENTERFLNQDVIFGGSSWATGLDEIGLRPGVHARAAAHFAFGAYDEVPKYLEAGLLADFFIGETDLMIESDLTPGVTNSPLYLSLYVKLSFGKRW</sequence>
<comment type="caution">
    <text evidence="2">The sequence shown here is derived from an EMBL/GenBank/DDBJ whole genome shotgun (WGS) entry which is preliminary data.</text>
</comment>
<evidence type="ECO:0000256" key="1">
    <source>
        <dbReference type="SAM" id="SignalP"/>
    </source>
</evidence>
<protein>
    <recommendedName>
        <fullName evidence="4">Outer membrane protein beta-barrel domain-containing protein</fullName>
    </recommendedName>
</protein>
<feature type="signal peptide" evidence="1">
    <location>
        <begin position="1"/>
        <end position="20"/>
    </location>
</feature>
<organism evidence="2 3">
    <name type="scientific">Neolewinella antarctica</name>
    <dbReference type="NCBI Taxonomy" id="442734"/>
    <lineage>
        <taxon>Bacteria</taxon>
        <taxon>Pseudomonadati</taxon>
        <taxon>Bacteroidota</taxon>
        <taxon>Saprospiria</taxon>
        <taxon>Saprospirales</taxon>
        <taxon>Lewinellaceae</taxon>
        <taxon>Neolewinella</taxon>
    </lineage>
</organism>
<keyword evidence="3" id="KW-1185">Reference proteome</keyword>
<evidence type="ECO:0008006" key="4">
    <source>
        <dbReference type="Google" id="ProtNLM"/>
    </source>
</evidence>
<dbReference type="EMBL" id="JAATJH010000001">
    <property type="protein sequence ID" value="NJC24580.1"/>
    <property type="molecule type" value="Genomic_DNA"/>
</dbReference>
<accession>A0ABX0X5V7</accession>
<proteinExistence type="predicted"/>
<dbReference type="RefSeq" id="WP_168035402.1">
    <property type="nucleotide sequence ID" value="NZ_JAATJH010000001.1"/>
</dbReference>
<keyword evidence="1" id="KW-0732">Signal</keyword>
<evidence type="ECO:0000313" key="2">
    <source>
        <dbReference type="EMBL" id="NJC24580.1"/>
    </source>
</evidence>
<evidence type="ECO:0000313" key="3">
    <source>
        <dbReference type="Proteomes" id="UP000770785"/>
    </source>
</evidence>